<dbReference type="GO" id="GO:0005634">
    <property type="term" value="C:nucleus"/>
    <property type="evidence" value="ECO:0007669"/>
    <property type="project" value="UniProtKB-SubCell"/>
</dbReference>
<dbReference type="InterPro" id="IPR001356">
    <property type="entry name" value="HD"/>
</dbReference>
<keyword evidence="3 5" id="KW-0371">Homeobox</keyword>
<evidence type="ECO:0000313" key="10">
    <source>
        <dbReference type="EMBL" id="CAH1433964.1"/>
    </source>
</evidence>
<evidence type="ECO:0000256" key="6">
    <source>
        <dbReference type="PROSITE-ProRule" id="PRU00559"/>
    </source>
</evidence>
<dbReference type="Proteomes" id="UP001157418">
    <property type="component" value="Unassembled WGS sequence"/>
</dbReference>
<dbReference type="PROSITE" id="PS50071">
    <property type="entry name" value="HOMEOBOX_2"/>
    <property type="match status" value="1"/>
</dbReference>
<dbReference type="Pfam" id="PF03732">
    <property type="entry name" value="Retrotrans_gag"/>
    <property type="match status" value="1"/>
</dbReference>
<evidence type="ECO:0000313" key="11">
    <source>
        <dbReference type="Proteomes" id="UP001157418"/>
    </source>
</evidence>
<evidence type="ECO:0000256" key="2">
    <source>
        <dbReference type="ARBA" id="ARBA00023125"/>
    </source>
</evidence>
<evidence type="ECO:0000256" key="7">
    <source>
        <dbReference type="SAM" id="MobiDB-lite"/>
    </source>
</evidence>
<name>A0AAU9N792_9ASTR</name>
<dbReference type="SMART" id="SM00389">
    <property type="entry name" value="HOX"/>
    <property type="match status" value="1"/>
</dbReference>
<dbReference type="GO" id="GO:0003677">
    <property type="term" value="F:DNA binding"/>
    <property type="evidence" value="ECO:0007669"/>
    <property type="project" value="UniProtKB-UniRule"/>
</dbReference>
<reference evidence="10 11" key="1">
    <citation type="submission" date="2022-01" db="EMBL/GenBank/DDBJ databases">
        <authorList>
            <person name="Xiong W."/>
            <person name="Schranz E."/>
        </authorList>
    </citation>
    <scope>NUCLEOTIDE SEQUENCE [LARGE SCALE GENOMIC DNA]</scope>
</reference>
<feature type="DNA-binding region" description="Homeobox; TALE-type" evidence="5">
    <location>
        <begin position="661"/>
        <end position="724"/>
    </location>
</feature>
<dbReference type="Gene3D" id="2.40.70.10">
    <property type="entry name" value="Acid Proteases"/>
    <property type="match status" value="1"/>
</dbReference>
<dbReference type="Pfam" id="PF05920">
    <property type="entry name" value="Homeobox_KN"/>
    <property type="match status" value="1"/>
</dbReference>
<dbReference type="AlphaFoldDB" id="A0AAU9N792"/>
<evidence type="ECO:0000256" key="3">
    <source>
        <dbReference type="ARBA" id="ARBA00023155"/>
    </source>
</evidence>
<feature type="domain" description="ELK" evidence="9">
    <location>
        <begin position="640"/>
        <end position="660"/>
    </location>
</feature>
<evidence type="ECO:0000259" key="8">
    <source>
        <dbReference type="PROSITE" id="PS50071"/>
    </source>
</evidence>
<dbReference type="SUPFAM" id="SSF50630">
    <property type="entry name" value="Acid proteases"/>
    <property type="match status" value="1"/>
</dbReference>
<keyword evidence="2 5" id="KW-0238">DNA-binding</keyword>
<dbReference type="EMBL" id="CAKMRJ010003334">
    <property type="protein sequence ID" value="CAH1433964.1"/>
    <property type="molecule type" value="Genomic_DNA"/>
</dbReference>
<feature type="compositionally biased region" description="Basic and acidic residues" evidence="7">
    <location>
        <begin position="86"/>
        <end position="96"/>
    </location>
</feature>
<feature type="domain" description="Homeobox" evidence="8">
    <location>
        <begin position="660"/>
        <end position="723"/>
    </location>
</feature>
<dbReference type="CDD" id="cd00086">
    <property type="entry name" value="homeodomain"/>
    <property type="match status" value="1"/>
</dbReference>
<organism evidence="10 11">
    <name type="scientific">Lactuca virosa</name>
    <dbReference type="NCBI Taxonomy" id="75947"/>
    <lineage>
        <taxon>Eukaryota</taxon>
        <taxon>Viridiplantae</taxon>
        <taxon>Streptophyta</taxon>
        <taxon>Embryophyta</taxon>
        <taxon>Tracheophyta</taxon>
        <taxon>Spermatophyta</taxon>
        <taxon>Magnoliopsida</taxon>
        <taxon>eudicotyledons</taxon>
        <taxon>Gunneridae</taxon>
        <taxon>Pentapetalae</taxon>
        <taxon>asterids</taxon>
        <taxon>campanulids</taxon>
        <taxon>Asterales</taxon>
        <taxon>Asteraceae</taxon>
        <taxon>Cichorioideae</taxon>
        <taxon>Cichorieae</taxon>
        <taxon>Lactucinae</taxon>
        <taxon>Lactuca</taxon>
    </lineage>
</organism>
<evidence type="ECO:0000256" key="4">
    <source>
        <dbReference type="ARBA" id="ARBA00023242"/>
    </source>
</evidence>
<dbReference type="PROSITE" id="PS51213">
    <property type="entry name" value="ELK"/>
    <property type="match status" value="1"/>
</dbReference>
<dbReference type="Gene3D" id="1.10.10.60">
    <property type="entry name" value="Homeodomain-like"/>
    <property type="match status" value="1"/>
</dbReference>
<dbReference type="PROSITE" id="PS00027">
    <property type="entry name" value="HOMEOBOX_1"/>
    <property type="match status" value="1"/>
</dbReference>
<keyword evidence="4 5" id="KW-0539">Nucleus</keyword>
<dbReference type="SUPFAM" id="SSF46689">
    <property type="entry name" value="Homeodomain-like"/>
    <property type="match status" value="1"/>
</dbReference>
<comment type="similarity">
    <text evidence="6">Belongs to the TALE/KNOX homeobox family.</text>
</comment>
<protein>
    <submittedName>
        <fullName evidence="10">Uncharacterized protein</fullName>
    </submittedName>
</protein>
<dbReference type="PANTHER" id="PTHR11850">
    <property type="entry name" value="HOMEOBOX PROTEIN TRANSCRIPTION FACTORS"/>
    <property type="match status" value="1"/>
</dbReference>
<dbReference type="Pfam" id="PF08284">
    <property type="entry name" value="RVP_2"/>
    <property type="match status" value="1"/>
</dbReference>
<dbReference type="InterPro" id="IPR021109">
    <property type="entry name" value="Peptidase_aspartic_dom_sf"/>
</dbReference>
<dbReference type="InterPro" id="IPR050224">
    <property type="entry name" value="TALE_homeobox"/>
</dbReference>
<feature type="region of interest" description="Disordered" evidence="7">
    <location>
        <begin position="264"/>
        <end position="286"/>
    </location>
</feature>
<dbReference type="SMART" id="SM01188">
    <property type="entry name" value="ELK"/>
    <property type="match status" value="1"/>
</dbReference>
<comment type="subcellular location">
    <subcellularLocation>
        <location evidence="1 5">Nucleus</location>
    </subcellularLocation>
</comment>
<keyword evidence="11" id="KW-1185">Reference proteome</keyword>
<comment type="caution">
    <text evidence="10">The sequence shown here is derived from an EMBL/GenBank/DDBJ whole genome shotgun (WGS) entry which is preliminary data.</text>
</comment>
<dbReference type="InterPro" id="IPR005539">
    <property type="entry name" value="ELK_dom"/>
</dbReference>
<dbReference type="InterPro" id="IPR017970">
    <property type="entry name" value="Homeobox_CS"/>
</dbReference>
<evidence type="ECO:0000256" key="5">
    <source>
        <dbReference type="PROSITE-ProRule" id="PRU00108"/>
    </source>
</evidence>
<feature type="compositionally biased region" description="Acidic residues" evidence="7">
    <location>
        <begin position="71"/>
        <end position="85"/>
    </location>
</feature>
<dbReference type="InterPro" id="IPR005162">
    <property type="entry name" value="Retrotrans_gag_dom"/>
</dbReference>
<proteinExistence type="inferred from homology"/>
<dbReference type="CDD" id="cd00303">
    <property type="entry name" value="retropepsin_like"/>
    <property type="match status" value="1"/>
</dbReference>
<dbReference type="InterPro" id="IPR008422">
    <property type="entry name" value="KN_HD"/>
</dbReference>
<feature type="region of interest" description="Disordered" evidence="7">
    <location>
        <begin position="54"/>
        <end position="104"/>
    </location>
</feature>
<accession>A0AAU9N792</accession>
<sequence length="740" mass="82332">MSDKLEGKGTNAERLAALEGAVNHMLDSTEAHRVEVAVQMQELTKAVSDLIQAVKKPGKKGGKANYSSFDDSGDDDGDEEDDPDDSDKSSNSDNSKRSKKKHRKRNPLLDCRKLKIPIFSGEDVHGWIYKVERYFEIHKFGKKDQLRAVAICLEGAPLTWFRWNNAKKPFQSWGRFKRKLLERFQASREGSVQEQFLDIQQTGTVREYVERFEAFAGQLVDVLESIQESTFIKGLKEGVRSAVRIAEPESLAQAIRMAIRIDENTTGGSSRSGVSAGPPKMGQGFQAKTNTTVPVAQVKRENGSPSTFKRLTQTELAEKRTQGLCFRCDGKFAPGHKCPSKTLQVLIVDEEDDKRTNLEHAHFDMAEVSLNAINGLTPPRTMKVRGDVGGLEVIVLIDSGATHNFLSTRIISQLGITLGGDRSVGVKMGNGLMVRSQGVCRGVVLNLPEVQVVSDFLPFDIGGSDIILGIQWLRTLGDMTVNWEELWMQYWDGDRLVRIVGDPTLSKSLASCKTLCKMLQQEVEGFLVHLTAKSDAEDPLAVPAKIQAIIDAYQDVFNMPSGLPPNRSITLQEGTSPLSALAATSLVDWEGLWKEIDENEELGTIRRQLLNGETMADVCTFSSEEDLSGGETDSTLMSQELKDTLIRKFGGRISSLKQEFNKKKKKGKLPNEARQTLLDWWNSHIKWPYPTEGDKISLAETTGLDPKQINNWFINQRKRHWKPSESMQLAAMGGLAGQYT</sequence>
<evidence type="ECO:0000259" key="9">
    <source>
        <dbReference type="PROSITE" id="PS51213"/>
    </source>
</evidence>
<dbReference type="Pfam" id="PF03789">
    <property type="entry name" value="ELK"/>
    <property type="match status" value="1"/>
</dbReference>
<feature type="compositionally biased region" description="Polar residues" evidence="7">
    <location>
        <begin position="264"/>
        <end position="273"/>
    </location>
</feature>
<evidence type="ECO:0000256" key="1">
    <source>
        <dbReference type="ARBA" id="ARBA00004123"/>
    </source>
</evidence>
<dbReference type="InterPro" id="IPR009057">
    <property type="entry name" value="Homeodomain-like_sf"/>
</dbReference>
<dbReference type="GO" id="GO:0000981">
    <property type="term" value="F:DNA-binding transcription factor activity, RNA polymerase II-specific"/>
    <property type="evidence" value="ECO:0007669"/>
    <property type="project" value="InterPro"/>
</dbReference>
<gene>
    <name evidence="10" type="ORF">LVIROSA_LOCUS20520</name>
</gene>